<evidence type="ECO:0008006" key="3">
    <source>
        <dbReference type="Google" id="ProtNLM"/>
    </source>
</evidence>
<reference evidence="1" key="1">
    <citation type="submission" date="2020-10" db="EMBL/GenBank/DDBJ databases">
        <title>Taxonomic study of unclassified bacteria belonging to the class Ktedonobacteria.</title>
        <authorList>
            <person name="Yabe S."/>
            <person name="Wang C.M."/>
            <person name="Zheng Y."/>
            <person name="Sakai Y."/>
            <person name="Cavaletti L."/>
            <person name="Monciardini P."/>
            <person name="Donadio S."/>
        </authorList>
    </citation>
    <scope>NUCLEOTIDE SEQUENCE</scope>
    <source>
        <strain evidence="1">SOSP1-1</strain>
    </source>
</reference>
<gene>
    <name evidence="1" type="ORF">KSX_78590</name>
</gene>
<dbReference type="AlphaFoldDB" id="A0A8J3I931"/>
<dbReference type="Proteomes" id="UP000612362">
    <property type="component" value="Unassembled WGS sequence"/>
</dbReference>
<proteinExistence type="predicted"/>
<dbReference type="RefSeq" id="WP_220198808.1">
    <property type="nucleotide sequence ID" value="NZ_BNJF01000006.1"/>
</dbReference>
<organism evidence="1 2">
    <name type="scientific">Ktedonospora formicarum</name>
    <dbReference type="NCBI Taxonomy" id="2778364"/>
    <lineage>
        <taxon>Bacteria</taxon>
        <taxon>Bacillati</taxon>
        <taxon>Chloroflexota</taxon>
        <taxon>Ktedonobacteria</taxon>
        <taxon>Ktedonobacterales</taxon>
        <taxon>Ktedonobacteraceae</taxon>
        <taxon>Ktedonospora</taxon>
    </lineage>
</organism>
<protein>
    <recommendedName>
        <fullName evidence="3">Transposase</fullName>
    </recommendedName>
</protein>
<accession>A0A8J3I931</accession>
<keyword evidence="2" id="KW-1185">Reference proteome</keyword>
<sequence length="65" mass="7268">MEVKQVVALPKQFAVMDIEMSEKVITISAVSTQVCPCCPLCSKPSTRIHSYYLRRVTNLPLNEAV</sequence>
<dbReference type="EMBL" id="BNJF01000006">
    <property type="protein sequence ID" value="GHO49696.1"/>
    <property type="molecule type" value="Genomic_DNA"/>
</dbReference>
<comment type="caution">
    <text evidence="1">The sequence shown here is derived from an EMBL/GenBank/DDBJ whole genome shotgun (WGS) entry which is preliminary data.</text>
</comment>
<name>A0A8J3I931_9CHLR</name>
<evidence type="ECO:0000313" key="2">
    <source>
        <dbReference type="Proteomes" id="UP000612362"/>
    </source>
</evidence>
<evidence type="ECO:0000313" key="1">
    <source>
        <dbReference type="EMBL" id="GHO49696.1"/>
    </source>
</evidence>